<dbReference type="AlphaFoldDB" id="A0AAD8RIC7"/>
<organism evidence="1 2">
    <name type="scientific">Lolium multiflorum</name>
    <name type="common">Italian ryegrass</name>
    <name type="synonym">Lolium perenne subsp. multiflorum</name>
    <dbReference type="NCBI Taxonomy" id="4521"/>
    <lineage>
        <taxon>Eukaryota</taxon>
        <taxon>Viridiplantae</taxon>
        <taxon>Streptophyta</taxon>
        <taxon>Embryophyta</taxon>
        <taxon>Tracheophyta</taxon>
        <taxon>Spermatophyta</taxon>
        <taxon>Magnoliopsida</taxon>
        <taxon>Liliopsida</taxon>
        <taxon>Poales</taxon>
        <taxon>Poaceae</taxon>
        <taxon>BOP clade</taxon>
        <taxon>Pooideae</taxon>
        <taxon>Poodae</taxon>
        <taxon>Poeae</taxon>
        <taxon>Poeae Chloroplast Group 2 (Poeae type)</taxon>
        <taxon>Loliodinae</taxon>
        <taxon>Loliinae</taxon>
        <taxon>Lolium</taxon>
    </lineage>
</organism>
<dbReference type="Proteomes" id="UP001231189">
    <property type="component" value="Unassembled WGS sequence"/>
</dbReference>
<protein>
    <submittedName>
        <fullName evidence="1">Uncharacterized protein</fullName>
    </submittedName>
</protein>
<proteinExistence type="predicted"/>
<name>A0AAD8RIC7_LOLMU</name>
<comment type="caution">
    <text evidence="1">The sequence shown here is derived from an EMBL/GenBank/DDBJ whole genome shotgun (WGS) entry which is preliminary data.</text>
</comment>
<dbReference type="EMBL" id="JAUUTY010000006">
    <property type="protein sequence ID" value="KAK1620724.1"/>
    <property type="molecule type" value="Genomic_DNA"/>
</dbReference>
<evidence type="ECO:0000313" key="2">
    <source>
        <dbReference type="Proteomes" id="UP001231189"/>
    </source>
</evidence>
<gene>
    <name evidence="1" type="ORF">QYE76_026241</name>
</gene>
<reference evidence="1" key="1">
    <citation type="submission" date="2023-07" db="EMBL/GenBank/DDBJ databases">
        <title>A chromosome-level genome assembly of Lolium multiflorum.</title>
        <authorList>
            <person name="Chen Y."/>
            <person name="Copetti D."/>
            <person name="Kolliker R."/>
            <person name="Studer B."/>
        </authorList>
    </citation>
    <scope>NUCLEOTIDE SEQUENCE</scope>
    <source>
        <strain evidence="1">02402/16</strain>
        <tissue evidence="1">Leaf</tissue>
    </source>
</reference>
<accession>A0AAD8RIC7</accession>
<keyword evidence="2" id="KW-1185">Reference proteome</keyword>
<evidence type="ECO:0000313" key="1">
    <source>
        <dbReference type="EMBL" id="KAK1620724.1"/>
    </source>
</evidence>
<sequence length="151" mass="16833">MLPDSERNEMRDMSNKLEVHELSTALCENSSVASYAVVRKESLLQEEMFFSEQTTSGRLHLAKELLKLPPNALKSFAGSKGLTKLNSRILGLLAKNATQLLRHCVRLLLLVSTDLLTVRLSGNGRTVKEKVCVQTSQDIRAIAHQLASMWI</sequence>